<keyword evidence="3" id="KW-0547">Nucleotide-binding</keyword>
<feature type="domain" description="ABC transporter" evidence="8">
    <location>
        <begin position="2"/>
        <end position="242"/>
    </location>
</feature>
<dbReference type="SUPFAM" id="SSF52540">
    <property type="entry name" value="P-loop containing nucleoside triphosphate hydrolases"/>
    <property type="match status" value="1"/>
</dbReference>
<gene>
    <name evidence="9" type="ORF">SAMN04489714_0124</name>
</gene>
<keyword evidence="1" id="KW-0813">Transport</keyword>
<proteinExistence type="predicted"/>
<reference evidence="9 10" key="1">
    <citation type="submission" date="2016-10" db="EMBL/GenBank/DDBJ databases">
        <authorList>
            <person name="Varghese N."/>
            <person name="Submissions S."/>
        </authorList>
    </citation>
    <scope>NUCLEOTIDE SEQUENCE [LARGE SCALE GENOMIC DNA]</scope>
    <source>
        <strain evidence="9 10">DSM 9169</strain>
    </source>
</reference>
<evidence type="ECO:0000313" key="9">
    <source>
        <dbReference type="EMBL" id="SDT85657.1"/>
    </source>
</evidence>
<evidence type="ECO:0000256" key="7">
    <source>
        <dbReference type="ARBA" id="ARBA00023136"/>
    </source>
</evidence>
<keyword evidence="4 9" id="KW-0067">ATP-binding</keyword>
<dbReference type="InterPro" id="IPR003439">
    <property type="entry name" value="ABC_transporter-like_ATP-bd"/>
</dbReference>
<dbReference type="InterPro" id="IPR027417">
    <property type="entry name" value="P-loop_NTPase"/>
</dbReference>
<keyword evidence="6" id="KW-0029">Amino-acid transport</keyword>
<dbReference type="InterPro" id="IPR003593">
    <property type="entry name" value="AAA+_ATPase"/>
</dbReference>
<dbReference type="EMBL" id="LT629792">
    <property type="protein sequence ID" value="SDT85657.1"/>
    <property type="molecule type" value="Genomic_DNA"/>
</dbReference>
<dbReference type="Pfam" id="PF00005">
    <property type="entry name" value="ABC_tran"/>
    <property type="match status" value="1"/>
</dbReference>
<dbReference type="PANTHER" id="PTHR43166:SF30">
    <property type="entry name" value="METHIONINE IMPORT ATP-BINDING PROTEIN METN"/>
    <property type="match status" value="1"/>
</dbReference>
<organism evidence="9 10">
    <name type="scientific">Schaalia radingae</name>
    <dbReference type="NCBI Taxonomy" id="131110"/>
    <lineage>
        <taxon>Bacteria</taxon>
        <taxon>Bacillati</taxon>
        <taxon>Actinomycetota</taxon>
        <taxon>Actinomycetes</taxon>
        <taxon>Actinomycetales</taxon>
        <taxon>Actinomycetaceae</taxon>
        <taxon>Schaalia</taxon>
    </lineage>
</organism>
<evidence type="ECO:0000259" key="8">
    <source>
        <dbReference type="PROSITE" id="PS50893"/>
    </source>
</evidence>
<keyword evidence="2" id="KW-1003">Cell membrane</keyword>
<evidence type="ECO:0000256" key="4">
    <source>
        <dbReference type="ARBA" id="ARBA00022840"/>
    </source>
</evidence>
<protein>
    <submittedName>
        <fullName evidence="9">D-methionine transport system ATP-binding protein</fullName>
    </submittedName>
</protein>
<dbReference type="PROSITE" id="PS50893">
    <property type="entry name" value="ABC_TRANSPORTER_2"/>
    <property type="match status" value="1"/>
</dbReference>
<dbReference type="PANTHER" id="PTHR43166">
    <property type="entry name" value="AMINO ACID IMPORT ATP-BINDING PROTEIN"/>
    <property type="match status" value="1"/>
</dbReference>
<keyword evidence="7" id="KW-0472">Membrane</keyword>
<evidence type="ECO:0000313" key="10">
    <source>
        <dbReference type="Proteomes" id="UP000198976"/>
    </source>
</evidence>
<dbReference type="Proteomes" id="UP000198976">
    <property type="component" value="Chromosome I"/>
</dbReference>
<dbReference type="InterPro" id="IPR017871">
    <property type="entry name" value="ABC_transporter-like_CS"/>
</dbReference>
<dbReference type="InterPro" id="IPR050086">
    <property type="entry name" value="MetN_ABC_transporter-like"/>
</dbReference>
<keyword evidence="5" id="KW-1278">Translocase</keyword>
<evidence type="ECO:0000256" key="2">
    <source>
        <dbReference type="ARBA" id="ARBA00022475"/>
    </source>
</evidence>
<evidence type="ECO:0000256" key="6">
    <source>
        <dbReference type="ARBA" id="ARBA00022970"/>
    </source>
</evidence>
<name>A0ABY0V4U4_9ACTO</name>
<evidence type="ECO:0000256" key="5">
    <source>
        <dbReference type="ARBA" id="ARBA00022967"/>
    </source>
</evidence>
<sequence length="330" mass="35348">MIDLHDVRKVYHLRGGNDVVALDDVTLHVDAGSIHGIVGQSGAGKSTLIRCLTALERPTSGEIVVNDVDMTQLRGAKLRQARRNFGMVFQAANLLDARTAAENIAYPLQIARRPKKEIDERVEELLTMVGLQGRGGSYPSQLSGGQRQRVGIARGLAGTPAVLLCDEPTSALDQDSTGQILDLLRDLRDSLGVTIVIITHEMAVVREICDSVTLLNHGGVLQSGTIEEIMKDPSSPLAQELVPLPNVDDAVIPEDRALLDLIFTSSPGVPTGASVLNMSASMGADVTAGVFESIGSTQVGRLALSVPRYHTQQILQQLHDQGIYATERLA</sequence>
<dbReference type="PROSITE" id="PS00211">
    <property type="entry name" value="ABC_TRANSPORTER_1"/>
    <property type="match status" value="1"/>
</dbReference>
<dbReference type="GO" id="GO:0005524">
    <property type="term" value="F:ATP binding"/>
    <property type="evidence" value="ECO:0007669"/>
    <property type="project" value="UniProtKB-KW"/>
</dbReference>
<evidence type="ECO:0000256" key="1">
    <source>
        <dbReference type="ARBA" id="ARBA00022448"/>
    </source>
</evidence>
<dbReference type="Gene3D" id="3.40.50.300">
    <property type="entry name" value="P-loop containing nucleotide triphosphate hydrolases"/>
    <property type="match status" value="1"/>
</dbReference>
<keyword evidence="10" id="KW-1185">Reference proteome</keyword>
<evidence type="ECO:0000256" key="3">
    <source>
        <dbReference type="ARBA" id="ARBA00022741"/>
    </source>
</evidence>
<accession>A0ABY0V4U4</accession>
<dbReference type="RefSeq" id="WP_070728038.1">
    <property type="nucleotide sequence ID" value="NZ_LT629792.1"/>
</dbReference>
<dbReference type="SMART" id="SM00382">
    <property type="entry name" value="AAA"/>
    <property type="match status" value="1"/>
</dbReference>